<gene>
    <name evidence="4" type="ORF">TICRE_02820</name>
</gene>
<dbReference type="AlphaFoldDB" id="A0A1U7M983"/>
<evidence type="ECO:0000313" key="5">
    <source>
        <dbReference type="Proteomes" id="UP000186112"/>
    </source>
</evidence>
<comment type="similarity">
    <text evidence="1">Belongs to the FlgD family.</text>
</comment>
<keyword evidence="4" id="KW-0282">Flagellum</keyword>
<keyword evidence="2" id="KW-1005">Bacterial flagellum biogenesis</keyword>
<dbReference type="Pfam" id="PF03963">
    <property type="entry name" value="FlgD"/>
    <property type="match status" value="1"/>
</dbReference>
<keyword evidence="4" id="KW-0966">Cell projection</keyword>
<dbReference type="Proteomes" id="UP000186112">
    <property type="component" value="Unassembled WGS sequence"/>
</dbReference>
<dbReference type="EMBL" id="LTDM01000003">
    <property type="protein sequence ID" value="OLS03769.1"/>
    <property type="molecule type" value="Genomic_DNA"/>
</dbReference>
<keyword evidence="4" id="KW-0969">Cilium</keyword>
<accession>A0A1U7M983</accession>
<dbReference type="RefSeq" id="WP_084191710.1">
    <property type="nucleotide sequence ID" value="NZ_LTDM01000003.1"/>
</dbReference>
<dbReference type="OrthoDB" id="280334at2"/>
<feature type="compositionally biased region" description="Polar residues" evidence="3">
    <location>
        <begin position="1"/>
        <end position="18"/>
    </location>
</feature>
<evidence type="ECO:0000313" key="4">
    <source>
        <dbReference type="EMBL" id="OLS03769.1"/>
    </source>
</evidence>
<dbReference type="InterPro" id="IPR005648">
    <property type="entry name" value="FlgD"/>
</dbReference>
<name>A0A1U7M983_TISCR</name>
<evidence type="ECO:0000256" key="1">
    <source>
        <dbReference type="ARBA" id="ARBA00010577"/>
    </source>
</evidence>
<feature type="region of interest" description="Disordered" evidence="3">
    <location>
        <begin position="1"/>
        <end position="40"/>
    </location>
</feature>
<sequence length="171" mass="18656">MTNVNSNVNPNSRTNPSYAWNKDEVNKKPGSQGSQSVLEERSGLSVDDFLKIMAAEMQNQSPIGGSEGGGSKTDYMTQLAQFTSLEQMTQVVENLNYLNIMSQQQYAFSLIGKEVSLTVPKENGTGPTDMETIKGVVDKVKFKEGFPTITVGGKDYQLGSIMEVGESKNEL</sequence>
<proteinExistence type="inferred from homology"/>
<evidence type="ECO:0000256" key="2">
    <source>
        <dbReference type="ARBA" id="ARBA00022795"/>
    </source>
</evidence>
<evidence type="ECO:0000256" key="3">
    <source>
        <dbReference type="SAM" id="MobiDB-lite"/>
    </source>
</evidence>
<reference evidence="4 5" key="1">
    <citation type="submission" date="2016-02" db="EMBL/GenBank/DDBJ databases">
        <title>Genome sequence of Tissierella creatinophila DSM 6911.</title>
        <authorList>
            <person name="Poehlein A."/>
            <person name="Daniel R."/>
        </authorList>
    </citation>
    <scope>NUCLEOTIDE SEQUENCE [LARGE SCALE GENOMIC DNA]</scope>
    <source>
        <strain evidence="4 5">DSM 6911</strain>
    </source>
</reference>
<organism evidence="4 5">
    <name type="scientific">Tissierella creatinophila DSM 6911</name>
    <dbReference type="NCBI Taxonomy" id="1123403"/>
    <lineage>
        <taxon>Bacteria</taxon>
        <taxon>Bacillati</taxon>
        <taxon>Bacillota</taxon>
        <taxon>Tissierellia</taxon>
        <taxon>Tissierellales</taxon>
        <taxon>Tissierellaceae</taxon>
        <taxon>Tissierella</taxon>
    </lineage>
</organism>
<protein>
    <submittedName>
        <fullName evidence="4">Flagellar basal body rod modification protein</fullName>
    </submittedName>
</protein>
<comment type="caution">
    <text evidence="4">The sequence shown here is derived from an EMBL/GenBank/DDBJ whole genome shotgun (WGS) entry which is preliminary data.</text>
</comment>
<dbReference type="GO" id="GO:0044781">
    <property type="term" value="P:bacterial-type flagellum organization"/>
    <property type="evidence" value="ECO:0007669"/>
    <property type="project" value="UniProtKB-KW"/>
</dbReference>
<keyword evidence="5" id="KW-1185">Reference proteome</keyword>